<keyword evidence="1" id="KW-0521">NADP</keyword>
<dbReference type="Gene3D" id="3.90.180.10">
    <property type="entry name" value="Medium-chain alcohol dehydrogenases, catalytic domain"/>
    <property type="match status" value="1"/>
</dbReference>
<dbReference type="InterPro" id="IPR013149">
    <property type="entry name" value="ADH-like_C"/>
</dbReference>
<dbReference type="InterPro" id="IPR013154">
    <property type="entry name" value="ADH-like_N"/>
</dbReference>
<evidence type="ECO:0000259" key="3">
    <source>
        <dbReference type="SMART" id="SM00829"/>
    </source>
</evidence>
<dbReference type="Pfam" id="PF00107">
    <property type="entry name" value="ADH_zinc_N"/>
    <property type="match status" value="1"/>
</dbReference>
<dbReference type="SUPFAM" id="SSF50129">
    <property type="entry name" value="GroES-like"/>
    <property type="match status" value="1"/>
</dbReference>
<keyword evidence="2" id="KW-0560">Oxidoreductase</keyword>
<gene>
    <name evidence="4" type="ORF">JOC94_001380</name>
</gene>
<dbReference type="PANTHER" id="PTHR48106">
    <property type="entry name" value="QUINONE OXIDOREDUCTASE PIG3-RELATED"/>
    <property type="match status" value="1"/>
</dbReference>
<organism evidence="4 5">
    <name type="scientific">Siminovitchia thermophila</name>
    <dbReference type="NCBI Taxonomy" id="1245522"/>
    <lineage>
        <taxon>Bacteria</taxon>
        <taxon>Bacillati</taxon>
        <taxon>Bacillota</taxon>
        <taxon>Bacilli</taxon>
        <taxon>Bacillales</taxon>
        <taxon>Bacillaceae</taxon>
        <taxon>Siminovitchia</taxon>
    </lineage>
</organism>
<dbReference type="InterPro" id="IPR014189">
    <property type="entry name" value="Quinone_OxRdtase_PIG3"/>
</dbReference>
<protein>
    <submittedName>
        <fullName evidence="4">PIG3 family NAD(P)H quinone oxidoreductase</fullName>
    </submittedName>
</protein>
<dbReference type="Proteomes" id="UP000823485">
    <property type="component" value="Unassembled WGS sequence"/>
</dbReference>
<dbReference type="EMBL" id="JAFBFH010000007">
    <property type="protein sequence ID" value="MBM7714408.1"/>
    <property type="molecule type" value="Genomic_DNA"/>
</dbReference>
<dbReference type="Gene3D" id="3.40.50.720">
    <property type="entry name" value="NAD(P)-binding Rossmann-like Domain"/>
    <property type="match status" value="1"/>
</dbReference>
<dbReference type="InterPro" id="IPR011032">
    <property type="entry name" value="GroES-like_sf"/>
</dbReference>
<evidence type="ECO:0000256" key="2">
    <source>
        <dbReference type="ARBA" id="ARBA00023002"/>
    </source>
</evidence>
<proteinExistence type="predicted"/>
<dbReference type="Pfam" id="PF08240">
    <property type="entry name" value="ADH_N"/>
    <property type="match status" value="1"/>
</dbReference>
<evidence type="ECO:0000256" key="1">
    <source>
        <dbReference type="ARBA" id="ARBA00022857"/>
    </source>
</evidence>
<reference evidence="4 5" key="1">
    <citation type="submission" date="2021-01" db="EMBL/GenBank/DDBJ databases">
        <title>Genomic Encyclopedia of Type Strains, Phase IV (KMG-IV): sequencing the most valuable type-strain genomes for metagenomic binning, comparative biology and taxonomic classification.</title>
        <authorList>
            <person name="Goeker M."/>
        </authorList>
    </citation>
    <scope>NUCLEOTIDE SEQUENCE [LARGE SCALE GENOMIC DNA]</scope>
    <source>
        <strain evidence="4 5">DSM 105453</strain>
    </source>
</reference>
<evidence type="ECO:0000313" key="4">
    <source>
        <dbReference type="EMBL" id="MBM7714408.1"/>
    </source>
</evidence>
<comment type="caution">
    <text evidence="4">The sequence shown here is derived from an EMBL/GenBank/DDBJ whole genome shotgun (WGS) entry which is preliminary data.</text>
</comment>
<accession>A0ABS2R437</accession>
<sequence length="324" mass="34889">MKAILVDEKGNVKIGTTEKPDIAPDELLIRVKATALNRADLLQKRGHYPPPPGASPILGLEMSGIVEEMGEHVQGWNKGDRVCALLPGGGYAQYAAIPAGMAMPVPENLSFEEGAAIPEVFLTAYMNMFDLGKLQKGQSILIHAGASGVGTAAIQLAREVGANIIVTAGSQEKLDLCRSLGADTIINYTEGPFLPEVKKAATDGVDLILDFVGAPYWEQNINALALDGRLVLVGIMGGAKVKEVNLLKIVFKRIQIIGTTLRSQPVEKKIALTQSFAAFALQKFSEGRLKPVIDSVWDWKDVNQAHERMEKNKNAGKIVLKIGE</sequence>
<dbReference type="NCBIfam" id="TIGR02824">
    <property type="entry name" value="quinone_pig3"/>
    <property type="match status" value="1"/>
</dbReference>
<dbReference type="CDD" id="cd05276">
    <property type="entry name" value="p53_inducible_oxidoreductase"/>
    <property type="match status" value="1"/>
</dbReference>
<dbReference type="SUPFAM" id="SSF51735">
    <property type="entry name" value="NAD(P)-binding Rossmann-fold domains"/>
    <property type="match status" value="1"/>
</dbReference>
<keyword evidence="5" id="KW-1185">Reference proteome</keyword>
<feature type="domain" description="Enoyl reductase (ER)" evidence="3">
    <location>
        <begin position="10"/>
        <end position="320"/>
    </location>
</feature>
<dbReference type="PANTHER" id="PTHR48106:SF18">
    <property type="entry name" value="QUINONE OXIDOREDUCTASE PIG3"/>
    <property type="match status" value="1"/>
</dbReference>
<dbReference type="SMART" id="SM00829">
    <property type="entry name" value="PKS_ER"/>
    <property type="match status" value="1"/>
</dbReference>
<dbReference type="InterPro" id="IPR020843">
    <property type="entry name" value="ER"/>
</dbReference>
<name>A0ABS2R437_9BACI</name>
<evidence type="ECO:0000313" key="5">
    <source>
        <dbReference type="Proteomes" id="UP000823485"/>
    </source>
</evidence>
<dbReference type="InterPro" id="IPR036291">
    <property type="entry name" value="NAD(P)-bd_dom_sf"/>
</dbReference>